<proteinExistence type="predicted"/>
<evidence type="ECO:0000259" key="3">
    <source>
        <dbReference type="PROSITE" id="PS51038"/>
    </source>
</evidence>
<dbReference type="CDD" id="cd04714">
    <property type="entry name" value="BAH_BAHCC1"/>
    <property type="match status" value="1"/>
</dbReference>
<dbReference type="VEuPathDB" id="VectorBase:LLOJ001412"/>
<feature type="compositionally biased region" description="Pro residues" evidence="2">
    <location>
        <begin position="793"/>
        <end position="803"/>
    </location>
</feature>
<feature type="compositionally biased region" description="Basic residues" evidence="2">
    <location>
        <begin position="1455"/>
        <end position="1470"/>
    </location>
</feature>
<feature type="compositionally biased region" description="Polar residues" evidence="2">
    <location>
        <begin position="1111"/>
        <end position="1130"/>
    </location>
</feature>
<dbReference type="Pfam" id="PF01426">
    <property type="entry name" value="BAH"/>
    <property type="match status" value="2"/>
</dbReference>
<dbReference type="EMBL" id="AJWK01004959">
    <property type="status" value="NOT_ANNOTATED_CDS"/>
    <property type="molecule type" value="Genomic_DNA"/>
</dbReference>
<feature type="compositionally biased region" description="Basic and acidic residues" evidence="2">
    <location>
        <begin position="1431"/>
        <end position="1441"/>
    </location>
</feature>
<dbReference type="Pfam" id="PF24912">
    <property type="entry name" value="SH3_TNRC18"/>
    <property type="match status" value="1"/>
</dbReference>
<feature type="compositionally biased region" description="Basic and acidic residues" evidence="2">
    <location>
        <begin position="827"/>
        <end position="841"/>
    </location>
</feature>
<feature type="compositionally biased region" description="Basic and acidic residues" evidence="2">
    <location>
        <begin position="1143"/>
        <end position="1166"/>
    </location>
</feature>
<dbReference type="EMBL" id="AJWK01004954">
    <property type="status" value="NOT_ANNOTATED_CDS"/>
    <property type="molecule type" value="Genomic_DNA"/>
</dbReference>
<feature type="compositionally biased region" description="Basic and acidic residues" evidence="2">
    <location>
        <begin position="1398"/>
        <end position="1415"/>
    </location>
</feature>
<feature type="compositionally biased region" description="Basic and acidic residues" evidence="2">
    <location>
        <begin position="1798"/>
        <end position="1813"/>
    </location>
</feature>
<dbReference type="InterPro" id="IPR043151">
    <property type="entry name" value="BAH_sf"/>
</dbReference>
<feature type="region of interest" description="Disordered" evidence="2">
    <location>
        <begin position="26"/>
        <end position="45"/>
    </location>
</feature>
<feature type="compositionally biased region" description="Basic residues" evidence="2">
    <location>
        <begin position="1416"/>
        <end position="1430"/>
    </location>
</feature>
<keyword evidence="1" id="KW-0175">Coiled coil</keyword>
<feature type="coiled-coil region" evidence="1">
    <location>
        <begin position="948"/>
        <end position="975"/>
    </location>
</feature>
<protein>
    <submittedName>
        <fullName evidence="4">Putative bah domain protein</fullName>
    </submittedName>
</protein>
<dbReference type="Proteomes" id="UP000092461">
    <property type="component" value="Unassembled WGS sequence"/>
</dbReference>
<feature type="domain" description="BAH" evidence="3">
    <location>
        <begin position="1606"/>
        <end position="1754"/>
    </location>
</feature>
<feature type="region of interest" description="Disordered" evidence="2">
    <location>
        <begin position="221"/>
        <end position="257"/>
    </location>
</feature>
<dbReference type="EMBL" id="AJWK01004957">
    <property type="status" value="NOT_ANNOTATED_CDS"/>
    <property type="molecule type" value="Genomic_DNA"/>
</dbReference>
<feature type="compositionally biased region" description="Polar residues" evidence="2">
    <location>
        <begin position="1167"/>
        <end position="1177"/>
    </location>
</feature>
<feature type="region of interest" description="Disordered" evidence="2">
    <location>
        <begin position="1792"/>
        <end position="1814"/>
    </location>
</feature>
<name>A0A1B0CBB3_LUTLO</name>
<feature type="compositionally biased region" description="Basic residues" evidence="2">
    <location>
        <begin position="1182"/>
        <end position="1206"/>
    </location>
</feature>
<feature type="region of interest" description="Disordered" evidence="2">
    <location>
        <begin position="827"/>
        <end position="902"/>
    </location>
</feature>
<reference evidence="4" key="2">
    <citation type="journal article" date="2020" name="BMC">
        <title>Leishmania infection induces a limited differential gene expression in the sand fly midgut.</title>
        <authorList>
            <person name="Coutinho-Abreu I.V."/>
            <person name="Serafim T.D."/>
            <person name="Meneses C."/>
            <person name="Kamhawi S."/>
            <person name="Oliveira F."/>
            <person name="Valenzuela J.G."/>
        </authorList>
    </citation>
    <scope>NUCLEOTIDE SEQUENCE</scope>
    <source>
        <strain evidence="4">Jacobina</strain>
        <tissue evidence="4">Midgut</tissue>
    </source>
</reference>
<dbReference type="PANTHER" id="PTHR12505:SF24">
    <property type="entry name" value="PROTEIN WINGED EYE"/>
    <property type="match status" value="1"/>
</dbReference>
<feature type="domain" description="BAH" evidence="3">
    <location>
        <begin position="1855"/>
        <end position="1979"/>
    </location>
</feature>
<dbReference type="PROSITE" id="PS51038">
    <property type="entry name" value="BAH"/>
    <property type="match status" value="2"/>
</dbReference>
<dbReference type="InterPro" id="IPR052429">
    <property type="entry name" value="BAH_domain_protein"/>
</dbReference>
<feature type="compositionally biased region" description="Basic and acidic residues" evidence="2">
    <location>
        <begin position="1506"/>
        <end position="1517"/>
    </location>
</feature>
<dbReference type="EMBL" id="AJWK01004951">
    <property type="status" value="NOT_ANNOTATED_CDS"/>
    <property type="molecule type" value="Genomic_DNA"/>
</dbReference>
<dbReference type="Gene3D" id="2.30.30.490">
    <property type="match status" value="3"/>
</dbReference>
<dbReference type="GO" id="GO:0003682">
    <property type="term" value="F:chromatin binding"/>
    <property type="evidence" value="ECO:0007669"/>
    <property type="project" value="InterPro"/>
</dbReference>
<feature type="compositionally biased region" description="Acidic residues" evidence="2">
    <location>
        <begin position="882"/>
        <end position="893"/>
    </location>
</feature>
<dbReference type="EMBL" id="AJWK01004956">
    <property type="status" value="NOT_ANNOTATED_CDS"/>
    <property type="molecule type" value="Genomic_DNA"/>
</dbReference>
<dbReference type="CDD" id="cd04370">
    <property type="entry name" value="BAH"/>
    <property type="match status" value="1"/>
</dbReference>
<accession>A0A1B0CBB3</accession>
<evidence type="ECO:0000313" key="4">
    <source>
        <dbReference type="EMBL" id="MBC1169640.1"/>
    </source>
</evidence>
<keyword evidence="6" id="KW-1185">Reference proteome</keyword>
<feature type="compositionally biased region" description="Pro residues" evidence="2">
    <location>
        <begin position="523"/>
        <end position="532"/>
    </location>
</feature>
<evidence type="ECO:0000256" key="1">
    <source>
        <dbReference type="SAM" id="Coils"/>
    </source>
</evidence>
<feature type="region of interest" description="Disordered" evidence="2">
    <location>
        <begin position="781"/>
        <end position="810"/>
    </location>
</feature>
<dbReference type="SMART" id="SM00439">
    <property type="entry name" value="BAH"/>
    <property type="match status" value="2"/>
</dbReference>
<feature type="region of interest" description="Disordered" evidence="2">
    <location>
        <begin position="273"/>
        <end position="292"/>
    </location>
</feature>
<feature type="compositionally biased region" description="Low complexity" evidence="2">
    <location>
        <begin position="221"/>
        <end position="244"/>
    </location>
</feature>
<dbReference type="EnsemblMetazoa" id="LLOJ001412-RA">
    <property type="protein sequence ID" value="LLOJ001412-PA"/>
    <property type="gene ID" value="LLOJ001412"/>
</dbReference>
<feature type="compositionally biased region" description="Polar residues" evidence="2">
    <location>
        <begin position="1387"/>
        <end position="1397"/>
    </location>
</feature>
<evidence type="ECO:0000256" key="2">
    <source>
        <dbReference type="SAM" id="MobiDB-lite"/>
    </source>
</evidence>
<dbReference type="InterPro" id="IPR056841">
    <property type="entry name" value="TNRC18_BAHCC1-like_SH3"/>
</dbReference>
<feature type="compositionally biased region" description="Basic and acidic residues" evidence="2">
    <location>
        <begin position="1471"/>
        <end position="1490"/>
    </location>
</feature>
<dbReference type="EMBL" id="AJWK01004953">
    <property type="status" value="NOT_ANNOTATED_CDS"/>
    <property type="molecule type" value="Genomic_DNA"/>
</dbReference>
<evidence type="ECO:0000313" key="5">
    <source>
        <dbReference type="EnsemblMetazoa" id="LLOJ001412-PA"/>
    </source>
</evidence>
<feature type="region of interest" description="Disordered" evidence="2">
    <location>
        <begin position="1104"/>
        <end position="1215"/>
    </location>
</feature>
<reference evidence="6" key="1">
    <citation type="submission" date="2012-05" db="EMBL/GenBank/DDBJ databases">
        <title>Whole Genome Assembly of Lutzomyia longipalpis.</title>
        <authorList>
            <person name="Richards S."/>
            <person name="Qu C."/>
            <person name="Dillon R."/>
            <person name="Worley K."/>
            <person name="Scherer S."/>
            <person name="Batterton M."/>
            <person name="Taylor A."/>
            <person name="Hawes A."/>
            <person name="Hernandez B."/>
            <person name="Kovar C."/>
            <person name="Mandapat C."/>
            <person name="Pham C."/>
            <person name="Qu C."/>
            <person name="Jing C."/>
            <person name="Bess C."/>
            <person name="Bandaranaike D."/>
            <person name="Ngo D."/>
            <person name="Ongeri F."/>
            <person name="Arias F."/>
            <person name="Lara F."/>
            <person name="Weissenberger G."/>
            <person name="Kamau G."/>
            <person name="Han H."/>
            <person name="Shen H."/>
            <person name="Dinh H."/>
            <person name="Khalil I."/>
            <person name="Jones J."/>
            <person name="Shafer J."/>
            <person name="Jayaseelan J."/>
            <person name="Quiroz J."/>
            <person name="Blankenburg K."/>
            <person name="Nguyen L."/>
            <person name="Jackson L."/>
            <person name="Francisco L."/>
            <person name="Tang L.-Y."/>
            <person name="Pu L.-L."/>
            <person name="Perales L."/>
            <person name="Lorensuhewa L."/>
            <person name="Munidasa M."/>
            <person name="Coyle M."/>
            <person name="Taylor M."/>
            <person name="Puazo M."/>
            <person name="Firestine M."/>
            <person name="Scheel M."/>
            <person name="Javaid M."/>
            <person name="Wang M."/>
            <person name="Li M."/>
            <person name="Tabassum N."/>
            <person name="Saada N."/>
            <person name="Osuji N."/>
            <person name="Aqrawi P."/>
            <person name="Fu Q."/>
            <person name="Thornton R."/>
            <person name="Raj R."/>
            <person name="Goodspeed R."/>
            <person name="Mata R."/>
            <person name="Najjar R."/>
            <person name="Gubbala S."/>
            <person name="Lee S."/>
            <person name="Denson S."/>
            <person name="Patil S."/>
            <person name="Macmil S."/>
            <person name="Qi S."/>
            <person name="Matskevitch T."/>
            <person name="Palculict T."/>
            <person name="Mathew T."/>
            <person name="Vee V."/>
            <person name="Velamala V."/>
            <person name="Korchina V."/>
            <person name="Cai W."/>
            <person name="Liu W."/>
            <person name="Dai W."/>
            <person name="Zou X."/>
            <person name="Zhu Y."/>
            <person name="Zhang Y."/>
            <person name="Wu Y.-Q."/>
            <person name="Xin Y."/>
            <person name="Nazarath L."/>
            <person name="Kovar C."/>
            <person name="Han Y."/>
            <person name="Muzny D."/>
            <person name="Gibbs R."/>
        </authorList>
    </citation>
    <scope>NUCLEOTIDE SEQUENCE [LARGE SCALE GENOMIC DNA]</scope>
    <source>
        <strain evidence="6">Jacobina</strain>
    </source>
</reference>
<dbReference type="Pfam" id="PF21744">
    <property type="entry name" value="BAHCC1-like_Tudor"/>
    <property type="match status" value="1"/>
</dbReference>
<feature type="region of interest" description="Disordered" evidence="2">
    <location>
        <begin position="1362"/>
        <end position="1517"/>
    </location>
</feature>
<dbReference type="InterPro" id="IPR001025">
    <property type="entry name" value="BAH_dom"/>
</dbReference>
<dbReference type="EMBL" id="AJWK01004955">
    <property type="status" value="NOT_ANNOTATED_CDS"/>
    <property type="molecule type" value="Genomic_DNA"/>
</dbReference>
<feature type="region of interest" description="Disordered" evidence="2">
    <location>
        <begin position="513"/>
        <end position="532"/>
    </location>
</feature>
<dbReference type="EMBL" id="AJWK01004958">
    <property type="status" value="NOT_ANNOTATED_CDS"/>
    <property type="molecule type" value="Genomic_DNA"/>
</dbReference>
<reference evidence="5" key="3">
    <citation type="submission" date="2020-05" db="UniProtKB">
        <authorList>
            <consortium name="EnsemblMetazoa"/>
        </authorList>
    </citation>
    <scope>IDENTIFICATION</scope>
    <source>
        <strain evidence="5">Jacobina</strain>
    </source>
</reference>
<dbReference type="EMBL" id="GITU01000937">
    <property type="protein sequence ID" value="MBC1169640.1"/>
    <property type="molecule type" value="Transcribed_RNA"/>
</dbReference>
<evidence type="ECO:0000313" key="6">
    <source>
        <dbReference type="Proteomes" id="UP000092461"/>
    </source>
</evidence>
<sequence>MYNRTIEDSSGILPFQGMLGTTGGRFMGPSGSSHAHGSLWPPTTGRSLELQSNGEVAESLFAAGGYNTPPHNSPFMPVAPLELVAKNFHSGTVAFSQANSSIFVQSQTDFLSTGTSVSKKTCIGRWEHGATAVEPLQIQVPPLPPIGNFSIKSESISAGSSRNHKSDGASHFAPADGAASSPCSGSCTAASPVVTTVSSTVSNSDLNSGCSRTLPISWTTSLSSVHSTSSSSSVASVRGASRHSGTSSSNTVVHIKREPCQVSEVTTSNNTLVKIESPSPKGTMDSSVTSGQHTAGAIPVGIAVARQRLQEHVNAQQQQPKDINRFGIGLADLGGATPTLSQNMFFAGTNSTMIPLTSEAVTMGVSSMQNAVRTPPALWQYPTPVPMESMLPMPIPPVGFQLVRDPNTGQFLFLPTTTTIEPFQQAVVWPSYPQTAAIQPPHVLIPPIAQPLHQPPPLAPLQLIGSDYLAASTTLHQVNHAKLPQVVSQCVTNMSSVFQHTQTHSTRLVALTSDPGKRKTAPSHPPPGIPLPIPSHTLIKIEDCAGSSTSCSATPSLPHQSSLFDTCSDKGGSLQTTTTVTEMTPSLPQLYYQPSNNLIQIAPTSAPNDDCRTSIPHMITPPPTAVCLTPVEAEALQPVTAPQPEEATSCSVPEVQDANIQTDTPVMSEDENTSGGDECPLAVTTTTTDEPKELIMCHTITQASTNGRLSVFEETPAPKEQLEMVSIPVENTSGLVAAVQNDGETAKDIPGTMPINPVDLSGLELLSNSIEAFEKKTFTIKKEPSSAGNSPKALPPTESPPLPGAQESEEPFDGLNLLCALAEQRLEEVGKRRKSSSDSDSRKRKSHKHSTAGSSNKKSRRRSRHEKERGGKTYRKRKLDSDETERDEDEDGENSGGLNKDFKETLSRVKAKYSKFSCKNTELDHQHTPECRGKVVWPSNAELLHAMEDDMLSRLQDITRKCEEKRRELDKIEKMNPVLRSLQQNKILSDDEMTPPRIATPLSTDSKSRTSFMGTPVVVLSPNFSSSQSESTLIELPKISSDTESSKFEDVETSSVERLSKRKGGVPKKHDDAAETETIVAKKHKSLVGYILASKNRVSDTNVKGLRYKSNDSTDANNLKSNTDSNGFSTTDEDSLGKIPMRLKKETVFVKQETDTMEDDSSKRSDSSNQGSENGTLSPERKSHHKSKHHSKHKKTSRTKERKHRRSSDAKERKKKIDAKCLLTGEHLDKSNTRVLTAMGGLFYAGCLNPIKPPDIYAVTLDGERGNRPHIMSREEILRDAILEVAPEATSDVQSGTRLCAYWSQQYRCLYPGTAAEPGSPDSIMDRKFVSVEFDDGDSGRIALEDIRFLLSDYPIVEYDPNPLLSLGKRKRGSSHGNQERDPLNQGPGNSSMNDTSVSHRDMASSSKTSKEAQRERRRLKKLRKSKLKRLAMEKNQEQERKHRRKYKCGDEFCKHRKHKKRRKHKKHHHRDTEHSSPNEDDILASREENSTSPTTSEELILPKDTNGKSKAEKFNPTIKEETMTEEEVASSITESSGSLYVSMLLREEPGKKKERQDSTEPNKSKIAAFLPARQLWTWVGKGYRRTCAKGRVKKQFFKTIQRGKESIHVGDSAVFLSTGRPDRPYIGRIESMWETSASNMVVRVKWFYHPEETEGCPNLKYPEAAKAVRAEKDRMYQKNQYAKKFGKKRKSEEPEEIVEANEMMQPEVEVPVEVPVEPEEEVPVEPEMEVPVEPEKLHEEQKEQEAAVFLSTGRPDRPYIGRIESMWETSASNMVVRVKWFYHPEETEGCPNLKYPEPGKKKERQDSTEPNKSKIAAFLPARQLWTWVGKGYRRTCAKGRVKKQFFKTIQRGKESIHVGDSAVFLSTGRPDRPYIGRIESMWETSASNMVVRVKWFYHPEETEGCPNLKYPGALFESPHEDENDVQTISHKCEVLSVTGFTKKFGSDPKHYQSIYDNNDTYYLAGYYDPTALTIKMQPDIPVVSSSEKCI</sequence>
<dbReference type="VEuPathDB" id="VectorBase:LLONM1_001046"/>
<organism evidence="5 6">
    <name type="scientific">Lutzomyia longipalpis</name>
    <name type="common">Sand fly</name>
    <dbReference type="NCBI Taxonomy" id="7200"/>
    <lineage>
        <taxon>Eukaryota</taxon>
        <taxon>Metazoa</taxon>
        <taxon>Ecdysozoa</taxon>
        <taxon>Arthropoda</taxon>
        <taxon>Hexapoda</taxon>
        <taxon>Insecta</taxon>
        <taxon>Pterygota</taxon>
        <taxon>Neoptera</taxon>
        <taxon>Endopterygota</taxon>
        <taxon>Diptera</taxon>
        <taxon>Nematocera</taxon>
        <taxon>Psychodoidea</taxon>
        <taxon>Psychodidae</taxon>
        <taxon>Lutzomyia</taxon>
        <taxon>Lutzomyia</taxon>
    </lineage>
</organism>
<dbReference type="PANTHER" id="PTHR12505">
    <property type="entry name" value="PHD FINGER TRANSCRIPTION FACTOR"/>
    <property type="match status" value="1"/>
</dbReference>
<dbReference type="EMBL" id="AJWK01004952">
    <property type="status" value="NOT_ANNOTATED_CDS"/>
    <property type="molecule type" value="Genomic_DNA"/>
</dbReference>
<dbReference type="InterPro" id="IPR048924">
    <property type="entry name" value="BAHCC1-like_Tudor"/>
</dbReference>